<gene>
    <name evidence="2" type="ORF">LTR05_007822</name>
</gene>
<proteinExistence type="predicted"/>
<dbReference type="EMBL" id="JAVRRJ010000009">
    <property type="protein sequence ID" value="KAK5081689.1"/>
    <property type="molecule type" value="Genomic_DNA"/>
</dbReference>
<keyword evidence="3" id="KW-1185">Reference proteome</keyword>
<evidence type="ECO:0000313" key="3">
    <source>
        <dbReference type="Proteomes" id="UP001309876"/>
    </source>
</evidence>
<feature type="region of interest" description="Disordered" evidence="1">
    <location>
        <begin position="33"/>
        <end position="56"/>
    </location>
</feature>
<dbReference type="AlphaFoldDB" id="A0AAN7YDC0"/>
<evidence type="ECO:0000256" key="1">
    <source>
        <dbReference type="SAM" id="MobiDB-lite"/>
    </source>
</evidence>
<evidence type="ECO:0000313" key="2">
    <source>
        <dbReference type="EMBL" id="KAK5081689.1"/>
    </source>
</evidence>
<name>A0AAN7YDC0_9EURO</name>
<dbReference type="Proteomes" id="UP001309876">
    <property type="component" value="Unassembled WGS sequence"/>
</dbReference>
<comment type="caution">
    <text evidence="2">The sequence shown here is derived from an EMBL/GenBank/DDBJ whole genome shotgun (WGS) entry which is preliminary data.</text>
</comment>
<feature type="compositionally biased region" description="Basic and acidic residues" evidence="1">
    <location>
        <begin position="33"/>
        <end position="43"/>
    </location>
</feature>
<protein>
    <submittedName>
        <fullName evidence="2">Uncharacterized protein</fullName>
    </submittedName>
</protein>
<organism evidence="2 3">
    <name type="scientific">Lithohypha guttulata</name>
    <dbReference type="NCBI Taxonomy" id="1690604"/>
    <lineage>
        <taxon>Eukaryota</taxon>
        <taxon>Fungi</taxon>
        <taxon>Dikarya</taxon>
        <taxon>Ascomycota</taxon>
        <taxon>Pezizomycotina</taxon>
        <taxon>Eurotiomycetes</taxon>
        <taxon>Chaetothyriomycetidae</taxon>
        <taxon>Chaetothyriales</taxon>
        <taxon>Trichomeriaceae</taxon>
        <taxon>Lithohypha</taxon>
    </lineage>
</organism>
<reference evidence="2 3" key="1">
    <citation type="submission" date="2023-08" db="EMBL/GenBank/DDBJ databases">
        <title>Black Yeasts Isolated from many extreme environments.</title>
        <authorList>
            <person name="Coleine C."/>
            <person name="Stajich J.E."/>
            <person name="Selbmann L."/>
        </authorList>
    </citation>
    <scope>NUCLEOTIDE SEQUENCE [LARGE SCALE GENOMIC DNA]</scope>
    <source>
        <strain evidence="2 3">CCFEE 5910</strain>
    </source>
</reference>
<accession>A0AAN7YDC0</accession>
<sequence>MSLALRLHPTQQLALSLRRIDWPRSVIAFSEGRRKNTDTHEARSAPASLNARSSIKAEPDKTLDRSATASSLWSGLFSILWNSSTLLNTSSGRRPSIPEVFNNRIEFDRDEFVIDLGVLYEKYDTLLQELKEQYVKIQDLQKYKTTAETHITRFQKQAEEVSMRDIKLRQSLTKRNNDVKEYQNCLLTLKSLMGKAEREAAAHESD</sequence>